<keyword evidence="2" id="KW-1133">Transmembrane helix</keyword>
<feature type="region of interest" description="Disordered" evidence="1">
    <location>
        <begin position="239"/>
        <end position="277"/>
    </location>
</feature>
<reference evidence="3" key="1">
    <citation type="submission" date="2023-10" db="EMBL/GenBank/DDBJ databases">
        <authorList>
            <person name="Noh H."/>
        </authorList>
    </citation>
    <scope>NUCLEOTIDE SEQUENCE</scope>
    <source>
        <strain evidence="3">DUCC4014</strain>
    </source>
</reference>
<gene>
    <name evidence="3" type="ORF">LOC62_02G002886</name>
</gene>
<dbReference type="AlphaFoldDB" id="A0AAF1BGV7"/>
<sequence>MSRFNRWMVMAACVLAAGICGGFGAWNAVVVANDDSSSSLFVMEIITATLMFLAIPFFAGAFAHAAMKKQRATPALQLGTLVLGVAPALFYFIVRFVGKGQITFRCRLRPTYDQVQSLPKMVESVDPDIRSACDKTWAGQTAGVAIGCIALVACTVYIVAYYRACDAAYEAHKRTVAYGILTYRQHARREHRRRTQEAHAMAAAMAHVNATLPYPPPAGLNGGPDAHWANGGLESLAGWSPPPSYDHTSGWEGTDKRGEKRISEEASPRPSQVGLAF</sequence>
<evidence type="ECO:0000313" key="4">
    <source>
        <dbReference type="Proteomes" id="UP000827549"/>
    </source>
</evidence>
<keyword evidence="4" id="KW-1185">Reference proteome</keyword>
<accession>A0AAF1BGV7</accession>
<feature type="transmembrane region" description="Helical" evidence="2">
    <location>
        <begin position="40"/>
        <end position="63"/>
    </location>
</feature>
<evidence type="ECO:0000313" key="3">
    <source>
        <dbReference type="EMBL" id="WOO79362.1"/>
    </source>
</evidence>
<dbReference type="EMBL" id="CP086715">
    <property type="protein sequence ID" value="WOO79362.1"/>
    <property type="molecule type" value="Genomic_DNA"/>
</dbReference>
<feature type="transmembrane region" description="Helical" evidence="2">
    <location>
        <begin position="144"/>
        <end position="164"/>
    </location>
</feature>
<proteinExistence type="predicted"/>
<name>A0AAF1BGV7_9TREE</name>
<protein>
    <submittedName>
        <fullName evidence="3">Uncharacterized protein</fullName>
    </submittedName>
</protein>
<dbReference type="RefSeq" id="XP_062625394.1">
    <property type="nucleotide sequence ID" value="XM_062769410.1"/>
</dbReference>
<feature type="transmembrane region" description="Helical" evidence="2">
    <location>
        <begin position="75"/>
        <end position="94"/>
    </location>
</feature>
<keyword evidence="2" id="KW-0812">Transmembrane</keyword>
<organism evidence="3 4">
    <name type="scientific">Vanrija pseudolonga</name>
    <dbReference type="NCBI Taxonomy" id="143232"/>
    <lineage>
        <taxon>Eukaryota</taxon>
        <taxon>Fungi</taxon>
        <taxon>Dikarya</taxon>
        <taxon>Basidiomycota</taxon>
        <taxon>Agaricomycotina</taxon>
        <taxon>Tremellomycetes</taxon>
        <taxon>Trichosporonales</taxon>
        <taxon>Trichosporonaceae</taxon>
        <taxon>Vanrija</taxon>
    </lineage>
</organism>
<evidence type="ECO:0000256" key="2">
    <source>
        <dbReference type="SAM" id="Phobius"/>
    </source>
</evidence>
<dbReference type="Proteomes" id="UP000827549">
    <property type="component" value="Chromosome 2"/>
</dbReference>
<feature type="compositionally biased region" description="Basic and acidic residues" evidence="1">
    <location>
        <begin position="253"/>
        <end position="267"/>
    </location>
</feature>
<dbReference type="GeneID" id="87806133"/>
<keyword evidence="2" id="KW-0472">Membrane</keyword>
<evidence type="ECO:0000256" key="1">
    <source>
        <dbReference type="SAM" id="MobiDB-lite"/>
    </source>
</evidence>